<dbReference type="PROSITE" id="PS50048">
    <property type="entry name" value="ZN2_CY6_FUNGAL_2"/>
    <property type="match status" value="1"/>
</dbReference>
<evidence type="ECO:0000256" key="1">
    <source>
        <dbReference type="ARBA" id="ARBA00023015"/>
    </source>
</evidence>
<keyword evidence="8" id="KW-1185">Reference proteome</keyword>
<dbReference type="GO" id="GO:0008270">
    <property type="term" value="F:zinc ion binding"/>
    <property type="evidence" value="ECO:0007669"/>
    <property type="project" value="InterPro"/>
</dbReference>
<feature type="region of interest" description="Disordered" evidence="5">
    <location>
        <begin position="213"/>
        <end position="287"/>
    </location>
</feature>
<dbReference type="GO" id="GO:0045944">
    <property type="term" value="P:positive regulation of transcription by RNA polymerase II"/>
    <property type="evidence" value="ECO:0007669"/>
    <property type="project" value="TreeGrafter"/>
</dbReference>
<sequence>MADFTPSLASPLSPSYSLDVDAPHESPDNPPVQQQAQVQQLTKVPSHSPFPFDPAPAMTPLSTGFTATKATKAFSRGGGLRNPNLCLPCRKSKKGCDGVRPSCENCLRRGKSCEYFGERAVSAKNTMSKSFANAYTSDVKDSAADGNEMEDVVESAGSARTGFGGAKRRRTEDTRDAGYGDIEMGNGHDLPGIPNNGWLDNYALPDRRTRQSAENFRSYAERTSSESESLTRTETTTNTKDSKSFASKDPAPPRKRSANGKSQPVSVKASTRKAKDSAIAADEEEGEDSGYVVFDPYERQCIMAAEAAADIKRNQEQAAAMIAVRGPNPRPEPFSVPFHDINFSSLDAGATQVWRDISTKVHAKINWEVEGVEWDTTGAQRQQLRDLLLEVIALQKAWKKDSELVLALGKLAKVLGLFHDFYEHLGVCMMSFDALDLAMKPSTRQARD</sequence>
<name>A0A6G1JTR8_9PLEO</name>
<dbReference type="Pfam" id="PF00172">
    <property type="entry name" value="Zn_clus"/>
    <property type="match status" value="1"/>
</dbReference>
<evidence type="ECO:0000256" key="2">
    <source>
        <dbReference type="ARBA" id="ARBA00023125"/>
    </source>
</evidence>
<evidence type="ECO:0000256" key="3">
    <source>
        <dbReference type="ARBA" id="ARBA00023163"/>
    </source>
</evidence>
<accession>A0A6G1JTR8</accession>
<dbReference type="SMART" id="SM00066">
    <property type="entry name" value="GAL4"/>
    <property type="match status" value="1"/>
</dbReference>
<keyword evidence="3" id="KW-0804">Transcription</keyword>
<dbReference type="PANTHER" id="PTHR31069">
    <property type="entry name" value="OLEATE-ACTIVATED TRANSCRIPTION FACTOR 1-RELATED"/>
    <property type="match status" value="1"/>
</dbReference>
<reference evidence="7" key="1">
    <citation type="journal article" date="2020" name="Stud. Mycol.">
        <title>101 Dothideomycetes genomes: a test case for predicting lifestyles and emergence of pathogens.</title>
        <authorList>
            <person name="Haridas S."/>
            <person name="Albert R."/>
            <person name="Binder M."/>
            <person name="Bloem J."/>
            <person name="Labutti K."/>
            <person name="Salamov A."/>
            <person name="Andreopoulos B."/>
            <person name="Baker S."/>
            <person name="Barry K."/>
            <person name="Bills G."/>
            <person name="Bluhm B."/>
            <person name="Cannon C."/>
            <person name="Castanera R."/>
            <person name="Culley D."/>
            <person name="Daum C."/>
            <person name="Ezra D."/>
            <person name="Gonzalez J."/>
            <person name="Henrissat B."/>
            <person name="Kuo A."/>
            <person name="Liang C."/>
            <person name="Lipzen A."/>
            <person name="Lutzoni F."/>
            <person name="Magnuson J."/>
            <person name="Mondo S."/>
            <person name="Nolan M."/>
            <person name="Ohm R."/>
            <person name="Pangilinan J."/>
            <person name="Park H.-J."/>
            <person name="Ramirez L."/>
            <person name="Alfaro M."/>
            <person name="Sun H."/>
            <person name="Tritt A."/>
            <person name="Yoshinaga Y."/>
            <person name="Zwiers L.-H."/>
            <person name="Turgeon B."/>
            <person name="Goodwin S."/>
            <person name="Spatafora J."/>
            <person name="Crous P."/>
            <person name="Grigoriev I."/>
        </authorList>
    </citation>
    <scope>NUCLEOTIDE SEQUENCE</scope>
    <source>
        <strain evidence="7">CBS 279.74</strain>
    </source>
</reference>
<dbReference type="PANTHER" id="PTHR31069:SF21">
    <property type="entry name" value="CHROMATIN STRUCTURE-REMODELING COMPLEX PROTEIN RSC3-RELATED"/>
    <property type="match status" value="1"/>
</dbReference>
<evidence type="ECO:0000256" key="4">
    <source>
        <dbReference type="ARBA" id="ARBA00023242"/>
    </source>
</evidence>
<dbReference type="GO" id="GO:0005634">
    <property type="term" value="C:nucleus"/>
    <property type="evidence" value="ECO:0007669"/>
    <property type="project" value="TreeGrafter"/>
</dbReference>
<evidence type="ECO:0000313" key="7">
    <source>
        <dbReference type="EMBL" id="KAF2704004.1"/>
    </source>
</evidence>
<dbReference type="CDD" id="cd00067">
    <property type="entry name" value="GAL4"/>
    <property type="match status" value="1"/>
</dbReference>
<evidence type="ECO:0000256" key="5">
    <source>
        <dbReference type="SAM" id="MobiDB-lite"/>
    </source>
</evidence>
<keyword evidence="2" id="KW-0238">DNA-binding</keyword>
<dbReference type="Proteomes" id="UP000799428">
    <property type="component" value="Unassembled WGS sequence"/>
</dbReference>
<dbReference type="AlphaFoldDB" id="A0A6G1JTR8"/>
<dbReference type="EMBL" id="MU005784">
    <property type="protein sequence ID" value="KAF2704004.1"/>
    <property type="molecule type" value="Genomic_DNA"/>
</dbReference>
<dbReference type="InterPro" id="IPR050675">
    <property type="entry name" value="OAF3"/>
</dbReference>
<dbReference type="Gene3D" id="4.10.240.10">
    <property type="entry name" value="Zn(2)-C6 fungal-type DNA-binding domain"/>
    <property type="match status" value="1"/>
</dbReference>
<keyword evidence="1" id="KW-0805">Transcription regulation</keyword>
<feature type="region of interest" description="Disordered" evidence="5">
    <location>
        <begin position="154"/>
        <end position="195"/>
    </location>
</feature>
<organism evidence="7 8">
    <name type="scientific">Pleomassaria siparia CBS 279.74</name>
    <dbReference type="NCBI Taxonomy" id="1314801"/>
    <lineage>
        <taxon>Eukaryota</taxon>
        <taxon>Fungi</taxon>
        <taxon>Dikarya</taxon>
        <taxon>Ascomycota</taxon>
        <taxon>Pezizomycotina</taxon>
        <taxon>Dothideomycetes</taxon>
        <taxon>Pleosporomycetidae</taxon>
        <taxon>Pleosporales</taxon>
        <taxon>Pleomassariaceae</taxon>
        <taxon>Pleomassaria</taxon>
    </lineage>
</organism>
<feature type="region of interest" description="Disordered" evidence="5">
    <location>
        <begin position="1"/>
        <end position="61"/>
    </location>
</feature>
<evidence type="ECO:0000313" key="8">
    <source>
        <dbReference type="Proteomes" id="UP000799428"/>
    </source>
</evidence>
<dbReference type="InterPro" id="IPR036864">
    <property type="entry name" value="Zn2-C6_fun-type_DNA-bd_sf"/>
</dbReference>
<protein>
    <recommendedName>
        <fullName evidence="6">Zn(2)-C6 fungal-type domain-containing protein</fullName>
    </recommendedName>
</protein>
<feature type="compositionally biased region" description="Low complexity" evidence="5">
    <location>
        <begin position="1"/>
        <end position="18"/>
    </location>
</feature>
<keyword evidence="4" id="KW-0539">Nucleus</keyword>
<feature type="domain" description="Zn(2)-C6 fungal-type" evidence="6">
    <location>
        <begin position="85"/>
        <end position="115"/>
    </location>
</feature>
<dbReference type="GO" id="GO:0000978">
    <property type="term" value="F:RNA polymerase II cis-regulatory region sequence-specific DNA binding"/>
    <property type="evidence" value="ECO:0007669"/>
    <property type="project" value="TreeGrafter"/>
</dbReference>
<gene>
    <name evidence="7" type="ORF">K504DRAFT_463080</name>
</gene>
<evidence type="ECO:0000259" key="6">
    <source>
        <dbReference type="PROSITE" id="PS50048"/>
    </source>
</evidence>
<dbReference type="OrthoDB" id="3477330at2759"/>
<proteinExistence type="predicted"/>
<dbReference type="InterPro" id="IPR001138">
    <property type="entry name" value="Zn2Cys6_DnaBD"/>
</dbReference>
<feature type="compositionally biased region" description="Polar residues" evidence="5">
    <location>
        <begin position="259"/>
        <end position="269"/>
    </location>
</feature>
<dbReference type="SUPFAM" id="SSF57701">
    <property type="entry name" value="Zn2/Cys6 DNA-binding domain"/>
    <property type="match status" value="1"/>
</dbReference>
<dbReference type="GO" id="GO:0000981">
    <property type="term" value="F:DNA-binding transcription factor activity, RNA polymerase II-specific"/>
    <property type="evidence" value="ECO:0007669"/>
    <property type="project" value="InterPro"/>
</dbReference>
<feature type="compositionally biased region" description="Basic and acidic residues" evidence="5">
    <location>
        <begin position="219"/>
        <end position="231"/>
    </location>
</feature>